<dbReference type="OrthoDB" id="283424at2759"/>
<sequence length="391" mass="44934">MRFNIKAPPYITNPFDMASAARSLRLVGHSCRTNRQIRAAGPRVFVAWKSVGGGSFKEVKESDNDGQKPTPFDHWEQEFQEMDRRYRDMKPSDIARDLVSDEERALLGDLTADLAGIGDIEIRKGQDVARDQSRPLRALIKPKKDAFWDEDEDDLDLVTNDDSDEFDENDMTDIAHAKLEEHREQRAYARIAIWEMPLLSKFAKPFEPPTLDQPLRFRYTSYLGEYHPAEKKVVVEFSPADFGLSPVQELKLKKLAGPRYNPEKDTVKMSCESFEHQAQNKRYLAELVEKLVVEAKDPTDTFEDVPLDLRHHRFKVKPKFPKEWRLSEDRAKELANYRQKAALLDQTKKQDGTLVDGIQTIQKALSTRQSREPVPERVGAGQKSARGPLRL</sequence>
<dbReference type="GO" id="GO:0005763">
    <property type="term" value="C:mitochondrial small ribosomal subunit"/>
    <property type="evidence" value="ECO:0007669"/>
    <property type="project" value="TreeGrafter"/>
</dbReference>
<name>A0A423WXF8_9PEZI</name>
<organism evidence="3 4">
    <name type="scientific">Cytospora leucostoma</name>
    <dbReference type="NCBI Taxonomy" id="1230097"/>
    <lineage>
        <taxon>Eukaryota</taxon>
        <taxon>Fungi</taxon>
        <taxon>Dikarya</taxon>
        <taxon>Ascomycota</taxon>
        <taxon>Pezizomycotina</taxon>
        <taxon>Sordariomycetes</taxon>
        <taxon>Sordariomycetidae</taxon>
        <taxon>Diaporthales</taxon>
        <taxon>Cytosporaceae</taxon>
        <taxon>Cytospora</taxon>
    </lineage>
</organism>
<evidence type="ECO:0000313" key="4">
    <source>
        <dbReference type="Proteomes" id="UP000285146"/>
    </source>
</evidence>
<dbReference type="GO" id="GO:0003735">
    <property type="term" value="F:structural constituent of ribosome"/>
    <property type="evidence" value="ECO:0007669"/>
    <property type="project" value="InterPro"/>
</dbReference>
<evidence type="ECO:0000259" key="2">
    <source>
        <dbReference type="Pfam" id="PF10213"/>
    </source>
</evidence>
<dbReference type="GO" id="GO:0032543">
    <property type="term" value="P:mitochondrial translation"/>
    <property type="evidence" value="ECO:0007669"/>
    <property type="project" value="InterPro"/>
</dbReference>
<dbReference type="EMBL" id="LKEB01000035">
    <property type="protein sequence ID" value="ROW08184.1"/>
    <property type="molecule type" value="Genomic_DNA"/>
</dbReference>
<dbReference type="PANTHER" id="PTHR13490:SF0">
    <property type="entry name" value="SMALL RIBOSOMAL SUBUNIT PROTEIN MS35"/>
    <property type="match status" value="1"/>
</dbReference>
<dbReference type="AlphaFoldDB" id="A0A423WXF8"/>
<dbReference type="InParanoid" id="A0A423WXF8"/>
<accession>A0A423WXF8</accession>
<dbReference type="InterPro" id="IPR039848">
    <property type="entry name" value="Ribosomal_mS35_mt"/>
</dbReference>
<protein>
    <recommendedName>
        <fullName evidence="2">Small ribosomal subunit protein mS35 mitochondrial conserved domain-containing protein</fullName>
    </recommendedName>
</protein>
<feature type="region of interest" description="Disordered" evidence="1">
    <location>
        <begin position="366"/>
        <end position="391"/>
    </location>
</feature>
<dbReference type="InterPro" id="IPR019349">
    <property type="entry name" value="Ribosomal_mS35_mit"/>
</dbReference>
<keyword evidence="4" id="KW-1185">Reference proteome</keyword>
<proteinExistence type="predicted"/>
<feature type="domain" description="Small ribosomal subunit protein mS35 mitochondrial conserved" evidence="2">
    <location>
        <begin position="205"/>
        <end position="324"/>
    </location>
</feature>
<dbReference type="Proteomes" id="UP000285146">
    <property type="component" value="Unassembled WGS sequence"/>
</dbReference>
<evidence type="ECO:0000313" key="3">
    <source>
        <dbReference type="EMBL" id="ROW08184.1"/>
    </source>
</evidence>
<reference evidence="3 4" key="1">
    <citation type="submission" date="2015-09" db="EMBL/GenBank/DDBJ databases">
        <title>Host preference determinants of Valsa canker pathogens revealed by comparative genomics.</title>
        <authorList>
            <person name="Yin Z."/>
            <person name="Huang L."/>
        </authorList>
    </citation>
    <scope>NUCLEOTIDE SEQUENCE [LARGE SCALE GENOMIC DNA]</scope>
    <source>
        <strain evidence="3 4">SXYLt</strain>
    </source>
</reference>
<comment type="caution">
    <text evidence="3">The sequence shown here is derived from an EMBL/GenBank/DDBJ whole genome shotgun (WGS) entry which is preliminary data.</text>
</comment>
<dbReference type="STRING" id="1230097.A0A423WXF8"/>
<dbReference type="Pfam" id="PF10213">
    <property type="entry name" value="MRP-S28"/>
    <property type="match status" value="1"/>
</dbReference>
<dbReference type="PANTHER" id="PTHR13490">
    <property type="entry name" value="MITOCHONDRIAL 28S RIBOSOMAL PROTEIN S28"/>
    <property type="match status" value="1"/>
</dbReference>
<gene>
    <name evidence="3" type="ORF">VPNG_06894</name>
</gene>
<evidence type="ECO:0000256" key="1">
    <source>
        <dbReference type="SAM" id="MobiDB-lite"/>
    </source>
</evidence>